<name>A0A081AVV6_PHYNI</name>
<dbReference type="OrthoDB" id="142423at2759"/>
<reference evidence="1 2" key="1">
    <citation type="submission" date="2013-11" db="EMBL/GenBank/DDBJ databases">
        <title>The Genome Sequence of Phytophthora parasitica P1976.</title>
        <authorList>
            <consortium name="The Broad Institute Genomics Platform"/>
            <person name="Russ C."/>
            <person name="Tyler B."/>
            <person name="Panabieres F."/>
            <person name="Shan W."/>
            <person name="Tripathy S."/>
            <person name="Grunwald N."/>
            <person name="Machado M."/>
            <person name="Johnson C.S."/>
            <person name="Walker B."/>
            <person name="Young S."/>
            <person name="Zeng Q."/>
            <person name="Gargeya S."/>
            <person name="Fitzgerald M."/>
            <person name="Haas B."/>
            <person name="Abouelleil A."/>
            <person name="Allen A.W."/>
            <person name="Alvarado L."/>
            <person name="Arachchi H.M."/>
            <person name="Berlin A.M."/>
            <person name="Chapman S.B."/>
            <person name="Gainer-Dewar J."/>
            <person name="Goldberg J."/>
            <person name="Griggs A."/>
            <person name="Gujja S."/>
            <person name="Hansen M."/>
            <person name="Howarth C."/>
            <person name="Imamovic A."/>
            <person name="Ireland A."/>
            <person name="Larimer J."/>
            <person name="McCowan C."/>
            <person name="Murphy C."/>
            <person name="Pearson M."/>
            <person name="Poon T.W."/>
            <person name="Priest M."/>
            <person name="Roberts A."/>
            <person name="Saif S."/>
            <person name="Shea T."/>
            <person name="Sisk P."/>
            <person name="Sykes S."/>
            <person name="Wortman J."/>
            <person name="Nusbaum C."/>
            <person name="Birren B."/>
        </authorList>
    </citation>
    <scope>NUCLEOTIDE SEQUENCE [LARGE SCALE GENOMIC DNA]</scope>
    <source>
        <strain evidence="1 2">P1976</strain>
    </source>
</reference>
<dbReference type="EMBL" id="ANJA01000575">
    <property type="protein sequence ID" value="ETO83017.1"/>
    <property type="molecule type" value="Genomic_DNA"/>
</dbReference>
<dbReference type="AlphaFoldDB" id="A0A081AVV6"/>
<organism evidence="1 2">
    <name type="scientific">Phytophthora nicotianae P1976</name>
    <dbReference type="NCBI Taxonomy" id="1317066"/>
    <lineage>
        <taxon>Eukaryota</taxon>
        <taxon>Sar</taxon>
        <taxon>Stramenopiles</taxon>
        <taxon>Oomycota</taxon>
        <taxon>Peronosporomycetes</taxon>
        <taxon>Peronosporales</taxon>
        <taxon>Peronosporaceae</taxon>
        <taxon>Phytophthora</taxon>
    </lineage>
</organism>
<accession>A0A081AVV6</accession>
<evidence type="ECO:0000313" key="1">
    <source>
        <dbReference type="EMBL" id="ETO83017.1"/>
    </source>
</evidence>
<protein>
    <submittedName>
        <fullName evidence="1">Uncharacterized protein</fullName>
    </submittedName>
</protein>
<evidence type="ECO:0000313" key="2">
    <source>
        <dbReference type="Proteomes" id="UP000028582"/>
    </source>
</evidence>
<dbReference type="Proteomes" id="UP000028582">
    <property type="component" value="Unassembled WGS sequence"/>
</dbReference>
<proteinExistence type="predicted"/>
<comment type="caution">
    <text evidence="1">The sequence shown here is derived from an EMBL/GenBank/DDBJ whole genome shotgun (WGS) entry which is preliminary data.</text>
</comment>
<gene>
    <name evidence="1" type="ORF">F444_02889</name>
</gene>
<sequence length="42" mass="4873">MESTTEDAVTTNIKTLSETELEKVRYKLFCYVLFGLLARDDK</sequence>